<feature type="transmembrane region" description="Helical" evidence="1">
    <location>
        <begin position="46"/>
        <end position="64"/>
    </location>
</feature>
<gene>
    <name evidence="2" type="ORF">CLV59_101164</name>
</gene>
<sequence>MKILQQDNNTLILHNNNLTARVVLLTLIVTGIGMLLLFLIKGIEPLLWLGGIISLGAGIGYLFIDTTVLSMDKQQQQAGLVKSSLLKKVNKEFSFGEIDSFILKVVATRAGLDEDDQPYGSNESVYIRLVEKNGKQINLFVGDNREIMQRNLDLIKRYFARA</sequence>
<dbReference type="Proteomes" id="UP000249819">
    <property type="component" value="Unassembled WGS sequence"/>
</dbReference>
<comment type="caution">
    <text evidence="2">The sequence shown here is derived from an EMBL/GenBank/DDBJ whole genome shotgun (WGS) entry which is preliminary data.</text>
</comment>
<evidence type="ECO:0000313" key="2">
    <source>
        <dbReference type="EMBL" id="RAJ87414.1"/>
    </source>
</evidence>
<dbReference type="RefSeq" id="WP_111590108.1">
    <property type="nucleotide sequence ID" value="NZ_QLMA01000001.1"/>
</dbReference>
<keyword evidence="1" id="KW-0472">Membrane</keyword>
<keyword evidence="3" id="KW-1185">Reference proteome</keyword>
<evidence type="ECO:0000256" key="1">
    <source>
        <dbReference type="SAM" id="Phobius"/>
    </source>
</evidence>
<dbReference type="EMBL" id="QLMA01000001">
    <property type="protein sequence ID" value="RAJ87414.1"/>
    <property type="molecule type" value="Genomic_DNA"/>
</dbReference>
<reference evidence="2 3" key="1">
    <citation type="submission" date="2018-06" db="EMBL/GenBank/DDBJ databases">
        <title>Genomic Encyclopedia of Archaeal and Bacterial Type Strains, Phase II (KMG-II): from individual species to whole genera.</title>
        <authorList>
            <person name="Goeker M."/>
        </authorList>
    </citation>
    <scope>NUCLEOTIDE SEQUENCE [LARGE SCALE GENOMIC DNA]</scope>
    <source>
        <strain evidence="2 3">DSM 29821</strain>
    </source>
</reference>
<evidence type="ECO:0000313" key="3">
    <source>
        <dbReference type="Proteomes" id="UP000249819"/>
    </source>
</evidence>
<feature type="transmembrane region" description="Helical" evidence="1">
    <location>
        <begin position="21"/>
        <end position="40"/>
    </location>
</feature>
<accession>A0A327WI40</accession>
<dbReference type="OrthoDB" id="9897005at2"/>
<dbReference type="AlphaFoldDB" id="A0A327WI40"/>
<name>A0A327WI40_9BACT</name>
<proteinExistence type="predicted"/>
<organism evidence="2 3">
    <name type="scientific">Chitinophaga dinghuensis</name>
    <dbReference type="NCBI Taxonomy" id="1539050"/>
    <lineage>
        <taxon>Bacteria</taxon>
        <taxon>Pseudomonadati</taxon>
        <taxon>Bacteroidota</taxon>
        <taxon>Chitinophagia</taxon>
        <taxon>Chitinophagales</taxon>
        <taxon>Chitinophagaceae</taxon>
        <taxon>Chitinophaga</taxon>
    </lineage>
</organism>
<keyword evidence="1" id="KW-1133">Transmembrane helix</keyword>
<protein>
    <submittedName>
        <fullName evidence="2">Uncharacterized protein</fullName>
    </submittedName>
</protein>
<keyword evidence="1" id="KW-0812">Transmembrane</keyword>